<protein>
    <submittedName>
        <fullName evidence="2">Mn2+ and Fe2+ transporters of the NRAMP family</fullName>
    </submittedName>
</protein>
<keyword evidence="1" id="KW-0812">Transmembrane</keyword>
<dbReference type="RefSeq" id="WP_012195742.1">
    <property type="nucleotide sequence ID" value="NC_009976.1"/>
</dbReference>
<evidence type="ECO:0000313" key="3">
    <source>
        <dbReference type="Proteomes" id="UP000000788"/>
    </source>
</evidence>
<dbReference type="STRING" id="93059.P9211_11901"/>
<dbReference type="eggNOG" id="COG1914">
    <property type="taxonomic scope" value="Bacteria"/>
</dbReference>
<evidence type="ECO:0000256" key="1">
    <source>
        <dbReference type="SAM" id="Phobius"/>
    </source>
</evidence>
<dbReference type="PROSITE" id="PS51257">
    <property type="entry name" value="PROKAR_LIPOPROTEIN"/>
    <property type="match status" value="1"/>
</dbReference>
<feature type="transmembrane region" description="Helical" evidence="1">
    <location>
        <begin position="186"/>
        <end position="216"/>
    </location>
</feature>
<organism evidence="2 3">
    <name type="scientific">Prochlorococcus marinus (strain MIT 9211)</name>
    <dbReference type="NCBI Taxonomy" id="93059"/>
    <lineage>
        <taxon>Bacteria</taxon>
        <taxon>Bacillati</taxon>
        <taxon>Cyanobacteriota</taxon>
        <taxon>Cyanophyceae</taxon>
        <taxon>Synechococcales</taxon>
        <taxon>Prochlorococcaceae</taxon>
        <taxon>Prochlorococcus</taxon>
    </lineage>
</organism>
<keyword evidence="1" id="KW-0472">Membrane</keyword>
<feature type="transmembrane region" description="Helical" evidence="1">
    <location>
        <begin position="287"/>
        <end position="308"/>
    </location>
</feature>
<feature type="transmembrane region" description="Helical" evidence="1">
    <location>
        <begin position="123"/>
        <end position="142"/>
    </location>
</feature>
<feature type="transmembrane region" description="Helical" evidence="1">
    <location>
        <begin position="237"/>
        <end position="258"/>
    </location>
</feature>
<proteinExistence type="predicted"/>
<feature type="transmembrane region" description="Helical" evidence="1">
    <location>
        <begin position="369"/>
        <end position="387"/>
    </location>
</feature>
<keyword evidence="3" id="KW-1185">Reference proteome</keyword>
<feature type="transmembrane region" description="Helical" evidence="1">
    <location>
        <begin position="339"/>
        <end position="357"/>
    </location>
</feature>
<dbReference type="AlphaFoldDB" id="A9BBA9"/>
<gene>
    <name evidence="2" type="primary">mntH</name>
    <name evidence="2" type="ordered locus">P9211_11901</name>
</gene>
<feature type="transmembrane region" description="Helical" evidence="1">
    <location>
        <begin position="149"/>
        <end position="166"/>
    </location>
</feature>
<evidence type="ECO:0000313" key="2">
    <source>
        <dbReference type="EMBL" id="ABX09121.1"/>
    </source>
</evidence>
<dbReference type="Proteomes" id="UP000000788">
    <property type="component" value="Chromosome"/>
</dbReference>
<dbReference type="HOGENOM" id="CLU_640842_0_0_3"/>
<dbReference type="EMBL" id="CP000878">
    <property type="protein sequence ID" value="ABX09121.1"/>
    <property type="molecule type" value="Genomic_DNA"/>
</dbReference>
<dbReference type="OrthoDB" id="4858698at2"/>
<keyword evidence="1" id="KW-1133">Transmembrane helix</keyword>
<accession>A9BBA9</accession>
<feature type="transmembrane region" description="Helical" evidence="1">
    <location>
        <begin position="408"/>
        <end position="433"/>
    </location>
</feature>
<name>A9BBA9_PROM4</name>
<reference evidence="2 3" key="1">
    <citation type="journal article" date="2007" name="PLoS Genet.">
        <title>Patterns and implications of gene gain and loss in the evolution of Prochlorococcus.</title>
        <authorList>
            <person name="Kettler G.C."/>
            <person name="Martiny A.C."/>
            <person name="Huang K."/>
            <person name="Zucker J."/>
            <person name="Coleman M.L."/>
            <person name="Rodrigue S."/>
            <person name="Chen F."/>
            <person name="Lapidus A."/>
            <person name="Ferriera S."/>
            <person name="Johnson J."/>
            <person name="Steglich C."/>
            <person name="Church G.M."/>
            <person name="Richardson P."/>
            <person name="Chisholm S.W."/>
        </authorList>
    </citation>
    <scope>NUCLEOTIDE SEQUENCE [LARGE SCALE GENOMIC DNA]</scope>
    <source>
        <strain evidence="3">MIT 9211</strain>
    </source>
</reference>
<feature type="transmembrane region" description="Helical" evidence="1">
    <location>
        <begin position="81"/>
        <end position="103"/>
    </location>
</feature>
<dbReference type="KEGG" id="pmj:P9211_11901"/>
<feature type="transmembrane region" description="Helical" evidence="1">
    <location>
        <begin position="36"/>
        <end position="60"/>
    </location>
</feature>
<sequence length="435" mass="47108">MSLSREGVQKSLGPGILLAGACIGGSHLMSSTTAGARFGFALIGLILLTNLIKYPFLLVGTRFTASTGLSLLEGFQARNPFYLPIYLIVSLITGTFTIAAVSFVSGLLLTNIPLFSQFPPMDLSIGVLVISGVILLLGHYRALDRISKVLVILLTLLTAIAVYSLINRASLSDISINLINSDPSPWTLANLSFLIPLMGWMPGPVELCVWPSLWMFSRSKDSNYNASPKEAEFDFNLGYLVTVVTAIFFVTLGALTMYRSGDGMLEGSGVSFAQNLIRLYTEAMGGWAAWIIIPASFAAMFSTTLTCLDAYPRSISATQGLLSGKDRGQLTSKSEQKRLEVWIVLHIFAALSALLIAKSDGIGIKDFVFGAMTGSFLSAPLFAWMAMDTINSNLVSKEYRYGPLMKSLCWAGLFFLIGFSVLFIFNAFFGLGIRS</sequence>
<feature type="transmembrane region" description="Helical" evidence="1">
    <location>
        <begin position="12"/>
        <end position="30"/>
    </location>
</feature>